<proteinExistence type="predicted"/>
<dbReference type="EMBL" id="JAHPMX010000001">
    <property type="protein sequence ID" value="MBU9355203.1"/>
    <property type="molecule type" value="Genomic_DNA"/>
</dbReference>
<gene>
    <name evidence="1" type="ORF">KTE52_02520</name>
</gene>
<accession>A0AAP2MMU2</accession>
<name>A0AAP2MMU2_9BURK</name>
<dbReference type="Proteomes" id="UP001196915">
    <property type="component" value="Unassembled WGS sequence"/>
</dbReference>
<dbReference type="AlphaFoldDB" id="A0AAP2MMU2"/>
<organism evidence="1 2">
    <name type="scientific">Burkholderia multivorans</name>
    <dbReference type="NCBI Taxonomy" id="87883"/>
    <lineage>
        <taxon>Bacteria</taxon>
        <taxon>Pseudomonadati</taxon>
        <taxon>Pseudomonadota</taxon>
        <taxon>Betaproteobacteria</taxon>
        <taxon>Burkholderiales</taxon>
        <taxon>Burkholderiaceae</taxon>
        <taxon>Burkholderia</taxon>
        <taxon>Burkholderia cepacia complex</taxon>
    </lineage>
</organism>
<dbReference type="RefSeq" id="WP_006400687.1">
    <property type="nucleotide sequence ID" value="NZ_CADETI010000015.1"/>
</dbReference>
<reference evidence="1" key="1">
    <citation type="submission" date="2021-06" db="EMBL/GenBank/DDBJ databases">
        <title>A collection of bacterial strains from the Burkholderia cepacia Research Laboratory and Repository.</title>
        <authorList>
            <person name="Lipuma J."/>
            <person name="Spilker T."/>
        </authorList>
    </citation>
    <scope>NUCLEOTIDE SEQUENCE</scope>
    <source>
        <strain evidence="1">AU37435</strain>
    </source>
</reference>
<evidence type="ECO:0000313" key="2">
    <source>
        <dbReference type="Proteomes" id="UP001196915"/>
    </source>
</evidence>
<evidence type="ECO:0000313" key="1">
    <source>
        <dbReference type="EMBL" id="MBU9355203.1"/>
    </source>
</evidence>
<comment type="caution">
    <text evidence="1">The sequence shown here is derived from an EMBL/GenBank/DDBJ whole genome shotgun (WGS) entry which is preliminary data.</text>
</comment>
<sequence length="56" mass="5994">MAPILPERARLLAARCACVQTKKCPPGDGLETVASHEVAMSIDRVADTVQTIDTRS</sequence>
<protein>
    <submittedName>
        <fullName evidence="1">Uncharacterized protein</fullName>
    </submittedName>
</protein>